<evidence type="ECO:0000313" key="2">
    <source>
        <dbReference type="EMBL" id="TYL38288.1"/>
    </source>
</evidence>
<evidence type="ECO:0008006" key="4">
    <source>
        <dbReference type="Google" id="ProtNLM"/>
    </source>
</evidence>
<gene>
    <name evidence="2" type="ORF">CV102_10760</name>
</gene>
<evidence type="ECO:0000313" key="3">
    <source>
        <dbReference type="Proteomes" id="UP000766904"/>
    </source>
</evidence>
<accession>A0A8J8TQB9</accession>
<proteinExistence type="predicted"/>
<dbReference type="InterPro" id="IPR018727">
    <property type="entry name" value="DUF2267"/>
</dbReference>
<dbReference type="Proteomes" id="UP000766904">
    <property type="component" value="Unassembled WGS sequence"/>
</dbReference>
<organism evidence="2 3">
    <name type="scientific">Natronococcus pandeyae</name>
    <dbReference type="NCBI Taxonomy" id="2055836"/>
    <lineage>
        <taxon>Archaea</taxon>
        <taxon>Methanobacteriati</taxon>
        <taxon>Methanobacteriota</taxon>
        <taxon>Stenosarchaea group</taxon>
        <taxon>Halobacteria</taxon>
        <taxon>Halobacteriales</taxon>
        <taxon>Natrialbaceae</taxon>
        <taxon>Natronococcus</taxon>
    </lineage>
</organism>
<protein>
    <recommendedName>
        <fullName evidence="4">DUF2267 domain-containing protein</fullName>
    </recommendedName>
</protein>
<dbReference type="Pfam" id="PF10025">
    <property type="entry name" value="DUF2267"/>
    <property type="match status" value="2"/>
</dbReference>
<feature type="region of interest" description="Disordered" evidence="1">
    <location>
        <begin position="252"/>
        <end position="291"/>
    </location>
</feature>
<evidence type="ECO:0000256" key="1">
    <source>
        <dbReference type="SAM" id="MobiDB-lite"/>
    </source>
</evidence>
<feature type="compositionally biased region" description="Polar residues" evidence="1">
    <location>
        <begin position="272"/>
        <end position="282"/>
    </location>
</feature>
<reference evidence="2" key="1">
    <citation type="submission" date="2017-11" db="EMBL/GenBank/DDBJ databases">
        <authorList>
            <person name="Kajale S.C."/>
            <person name="Sharma A."/>
        </authorList>
    </citation>
    <scope>NUCLEOTIDE SEQUENCE</scope>
    <source>
        <strain evidence="2">LS1_42</strain>
    </source>
</reference>
<dbReference type="InterPro" id="IPR038282">
    <property type="entry name" value="DUF2267_sf"/>
</dbReference>
<keyword evidence="3" id="KW-1185">Reference proteome</keyword>
<dbReference type="Gene3D" id="1.10.490.110">
    <property type="entry name" value="Uncharacterized conserved protein DUF2267"/>
    <property type="match status" value="2"/>
</dbReference>
<sequence length="291" mass="31794">MSTGAIAPGIRMTANESDLLEQIASTDPVDSTESAREVVEATMETLGERITDGQATDLAATLPDVAADPLREAHPREAEEFSLAAFVARVDERTDATDDSDDPVEPVDRIRAALTGIGTVADETELERTRDQLPGAFDVVFEPGQLLDDEEFYGIVAEGLPDTVDAGPEEATDATLHVLAERITGGQAGDLALYLPREVRRPLVDSDEETRKFDRDEFLERIATQTDVERSDAPDLARAVFDGIRESTAREELENVRTQLPDEFDDLFDSYSPPQDDTGSSAHSRRGTRES</sequence>
<name>A0A8J8TQB9_9EURY</name>
<comment type="caution">
    <text evidence="2">The sequence shown here is derived from an EMBL/GenBank/DDBJ whole genome shotgun (WGS) entry which is preliminary data.</text>
</comment>
<dbReference type="EMBL" id="PHNJ01000005">
    <property type="protein sequence ID" value="TYL38288.1"/>
    <property type="molecule type" value="Genomic_DNA"/>
</dbReference>
<dbReference type="AlphaFoldDB" id="A0A8J8TQB9"/>